<evidence type="ECO:0000256" key="2">
    <source>
        <dbReference type="ARBA" id="ARBA00022737"/>
    </source>
</evidence>
<feature type="repeat" description="PPR" evidence="3">
    <location>
        <begin position="81"/>
        <end position="115"/>
    </location>
</feature>
<keyword evidence="6" id="KW-1185">Reference proteome</keyword>
<feature type="repeat" description="PPR" evidence="3">
    <location>
        <begin position="1084"/>
        <end position="1118"/>
    </location>
</feature>
<feature type="repeat" description="PPR" evidence="3">
    <location>
        <begin position="483"/>
        <end position="517"/>
    </location>
</feature>
<feature type="repeat" description="PPR" evidence="3">
    <location>
        <begin position="283"/>
        <end position="313"/>
    </location>
</feature>
<name>A0ABS8UYJ6_DATST</name>
<feature type="repeat" description="PPR" evidence="3">
    <location>
        <begin position="383"/>
        <end position="417"/>
    </location>
</feature>
<evidence type="ECO:0000256" key="3">
    <source>
        <dbReference type="PROSITE-ProRule" id="PRU00708"/>
    </source>
</evidence>
<dbReference type="Gene3D" id="1.25.40.10">
    <property type="entry name" value="Tetratricopeptide repeat domain"/>
    <property type="match status" value="8"/>
</dbReference>
<comment type="similarity">
    <text evidence="1">Belongs to the PPR family. PCMP-H subfamily.</text>
</comment>
<dbReference type="EMBL" id="JACEIK010002796">
    <property type="protein sequence ID" value="MCD9638910.1"/>
    <property type="molecule type" value="Genomic_DNA"/>
</dbReference>
<dbReference type="Pfam" id="PF13041">
    <property type="entry name" value="PPR_2"/>
    <property type="match status" value="5"/>
</dbReference>
<evidence type="ECO:0000259" key="4">
    <source>
        <dbReference type="Pfam" id="PF14432"/>
    </source>
</evidence>
<dbReference type="InterPro" id="IPR046960">
    <property type="entry name" value="PPR_At4g14850-like_plant"/>
</dbReference>
<dbReference type="Proteomes" id="UP000823775">
    <property type="component" value="Unassembled WGS sequence"/>
</dbReference>
<organism evidence="5 6">
    <name type="scientific">Datura stramonium</name>
    <name type="common">Jimsonweed</name>
    <name type="synonym">Common thornapple</name>
    <dbReference type="NCBI Taxonomy" id="4076"/>
    <lineage>
        <taxon>Eukaryota</taxon>
        <taxon>Viridiplantae</taxon>
        <taxon>Streptophyta</taxon>
        <taxon>Embryophyta</taxon>
        <taxon>Tracheophyta</taxon>
        <taxon>Spermatophyta</taxon>
        <taxon>Magnoliopsida</taxon>
        <taxon>eudicotyledons</taxon>
        <taxon>Gunneridae</taxon>
        <taxon>Pentapetalae</taxon>
        <taxon>asterids</taxon>
        <taxon>lamiids</taxon>
        <taxon>Solanales</taxon>
        <taxon>Solanaceae</taxon>
        <taxon>Solanoideae</taxon>
        <taxon>Datureae</taxon>
        <taxon>Datura</taxon>
    </lineage>
</organism>
<protein>
    <recommendedName>
        <fullName evidence="4">DYW domain-containing protein</fullName>
    </recommendedName>
</protein>
<dbReference type="PANTHER" id="PTHR47926">
    <property type="entry name" value="PENTATRICOPEPTIDE REPEAT-CONTAINING PROTEIN"/>
    <property type="match status" value="1"/>
</dbReference>
<dbReference type="PROSITE" id="PS51375">
    <property type="entry name" value="PPR"/>
    <property type="match status" value="9"/>
</dbReference>
<feature type="domain" description="DYW" evidence="4">
    <location>
        <begin position="799"/>
        <end position="891"/>
    </location>
</feature>
<keyword evidence="2" id="KW-0677">Repeat</keyword>
<proteinExistence type="inferred from homology"/>
<accession>A0ABS8UYJ6</accession>
<dbReference type="InterPro" id="IPR032867">
    <property type="entry name" value="DYW_dom"/>
</dbReference>
<feature type="repeat" description="PPR" evidence="3">
    <location>
        <begin position="182"/>
        <end position="216"/>
    </location>
</feature>
<evidence type="ECO:0000313" key="5">
    <source>
        <dbReference type="EMBL" id="MCD9638910.1"/>
    </source>
</evidence>
<evidence type="ECO:0000313" key="6">
    <source>
        <dbReference type="Proteomes" id="UP000823775"/>
    </source>
</evidence>
<dbReference type="NCBIfam" id="TIGR00756">
    <property type="entry name" value="PPR"/>
    <property type="match status" value="8"/>
</dbReference>
<reference evidence="5 6" key="1">
    <citation type="journal article" date="2021" name="BMC Genomics">
        <title>Datura genome reveals duplications of psychoactive alkaloid biosynthetic genes and high mutation rate following tissue culture.</title>
        <authorList>
            <person name="Rajewski A."/>
            <person name="Carter-House D."/>
            <person name="Stajich J."/>
            <person name="Litt A."/>
        </authorList>
    </citation>
    <scope>NUCLEOTIDE SEQUENCE [LARGE SCALE GENOMIC DNA]</scope>
    <source>
        <strain evidence="5">AR-01</strain>
    </source>
</reference>
<sequence length="1161" mass="131400">MKSINLGSVGQRTEYCFHSLILRALSSVSNRSDIHKVHSLIVISGQHQSTFFCGKLISKYSQFKDPVSSLSIFRINSPTHNVYLWNTIIRAMTHNGLFSKALDFYTQMRKLNVKPDNYTFPSIINSCGNLLDLEMVKVVHDDVLEMGFGSDLYICNALIDMYARMNEIGRAREMFDKMPSKDVVSWNSLISGYSANGYWVEALEVFREGRLSGVAADAFTVSSVLPACGGLMEVEQGQIVHGLVEKSGIKGDMTVSNGLLSMYFKFERLLDCQRIFDEMIFRDTVTWNIIICGFSHSGLYRESIILFSEMVYEYEPDLLTITSVLQACGHMGDLRFGRYVHDYILENRYGCDTTACNIIINMYAKCGDLAAARQVFDNIKRWDLVSWNSMISGYVENGFNKEAVDLFKMMRIDSQPDSVTFVTLLPTCTKLMDVDFARELHCDILKRGFDSTLIVGNALLDVYAKCGKMEHSVWQFEIMSTRDIVTWNTIIAACCHYEESYVGLKMLSRMRMEGIMPDVATILGSLPLCSLLAAKRQGKELHGFIIRLNFELHVPVGNALIEMYSKTGSLKNAILVFEHMRIKDVVTWTAMISTYGMYGEGKKALRSFQQMKETGTIPDHIVFVAVIYACSHSGLVQDGRACFNQMRKEYNIEPRIEHYACMVDLLSRSGLLAEAEDFILSMPLQPDASMWGALLSACRASGDTETAERVVERLVELKSDDPGYNVLASNVYATLGKWDQVRKIRQSLKARGLRKDPGCSWIEICNRVYIFGTGDRSFRQFKQVNELIEDLNRTMDKEGYVADLKFVLHDVSEDEKINLLYGHSERLAIAFGLLNTKEGSPLQVMKNLRVCGDCHTWTKYVSKIVQREILVRDANRFHLFRDGACSCRDRWIGAVIDFKRDAKILRTCISVCKPLENVGGVQSDAKTRWGFLEFDYFQASSWTDSEMWIEEYVFVGSPLVDMYVKAGCIYEAEKVFREVLCLRIFHFLDMMITGLTQNGLDREALLLFRKMRLEGLAIDQFTFGSILTACGGIQAVEEGKQIHAYIVRTSHSNVFVGSALADMYSKCRNIKYAETTLSRMLNNNIISWTAMVVGYGQNGYSEDAVKAFCNMQRNGVEPDDFTFRTVIGTCANLASLEERAQFHGRALFSGTVLQISKTSLV</sequence>
<dbReference type="Pfam" id="PF20431">
    <property type="entry name" value="E_motif"/>
    <property type="match status" value="1"/>
</dbReference>
<gene>
    <name evidence="5" type="ORF">HAX54_023083</name>
</gene>
<feature type="repeat" description="PPR" evidence="3">
    <location>
        <begin position="352"/>
        <end position="382"/>
    </location>
</feature>
<dbReference type="InterPro" id="IPR002885">
    <property type="entry name" value="PPR_rpt"/>
</dbReference>
<dbReference type="PANTHER" id="PTHR47926:SF533">
    <property type="entry name" value="DYW DOMAIN-CONTAINING PROTEIN"/>
    <property type="match status" value="1"/>
</dbReference>
<dbReference type="Pfam" id="PF01535">
    <property type="entry name" value="PPR"/>
    <property type="match status" value="6"/>
</dbReference>
<dbReference type="InterPro" id="IPR046848">
    <property type="entry name" value="E_motif"/>
</dbReference>
<dbReference type="InterPro" id="IPR011990">
    <property type="entry name" value="TPR-like_helical_dom_sf"/>
</dbReference>
<dbReference type="Pfam" id="PF14432">
    <property type="entry name" value="DYW_deaminase"/>
    <property type="match status" value="1"/>
</dbReference>
<feature type="repeat" description="PPR" evidence="3">
    <location>
        <begin position="151"/>
        <end position="181"/>
    </location>
</feature>
<feature type="repeat" description="PPR" evidence="3">
    <location>
        <begin position="584"/>
        <end position="618"/>
    </location>
</feature>
<comment type="caution">
    <text evidence="5">The sequence shown here is derived from an EMBL/GenBank/DDBJ whole genome shotgun (WGS) entry which is preliminary data.</text>
</comment>
<evidence type="ECO:0000256" key="1">
    <source>
        <dbReference type="ARBA" id="ARBA00006643"/>
    </source>
</evidence>